<proteinExistence type="inferred from homology"/>
<dbReference type="Proteomes" id="UP000494363">
    <property type="component" value="Unassembled WGS sequence"/>
</dbReference>
<comment type="catalytic activity">
    <reaction evidence="2">
        <text>4-(gamma-L-glutamylamino)butanoate + H2O = 4-aminobutanoate + L-glutamate</text>
        <dbReference type="Rhea" id="RHEA:19737"/>
        <dbReference type="ChEBI" id="CHEBI:15377"/>
        <dbReference type="ChEBI" id="CHEBI:29985"/>
        <dbReference type="ChEBI" id="CHEBI:58800"/>
        <dbReference type="ChEBI" id="CHEBI:59888"/>
        <dbReference type="EC" id="3.5.1.94"/>
    </reaction>
</comment>
<keyword evidence="6" id="KW-0378">Hydrolase</keyword>
<gene>
    <name evidence="6" type="primary">puuD</name>
    <name evidence="6" type="ORF">LMG29542_02975</name>
</gene>
<organism evidence="6 7">
    <name type="scientific">Paraburkholderia humisilvae</name>
    <dbReference type="NCBI Taxonomy" id="627669"/>
    <lineage>
        <taxon>Bacteria</taxon>
        <taxon>Pseudomonadati</taxon>
        <taxon>Pseudomonadota</taxon>
        <taxon>Betaproteobacteria</taxon>
        <taxon>Burkholderiales</taxon>
        <taxon>Burkholderiaceae</taxon>
        <taxon>Paraburkholderia</taxon>
    </lineage>
</organism>
<dbReference type="InterPro" id="IPR044668">
    <property type="entry name" value="PuuD-like"/>
</dbReference>
<evidence type="ECO:0000256" key="4">
    <source>
        <dbReference type="ARBA" id="ARBA00060634"/>
    </source>
</evidence>
<comment type="function">
    <text evidence="3">Involved in the breakdown of putrescine via hydrolysis of the gamma-glutamyl linkage of gamma-glutamyl-gamma-aminobutyrate.</text>
</comment>
<evidence type="ECO:0000256" key="3">
    <source>
        <dbReference type="ARBA" id="ARBA00055068"/>
    </source>
</evidence>
<dbReference type="EMBL" id="CADIKH010000012">
    <property type="protein sequence ID" value="CAB3757005.1"/>
    <property type="molecule type" value="Genomic_DNA"/>
</dbReference>
<reference evidence="6 7" key="1">
    <citation type="submission" date="2020-04" db="EMBL/GenBank/DDBJ databases">
        <authorList>
            <person name="De Canck E."/>
        </authorList>
    </citation>
    <scope>NUCLEOTIDE SEQUENCE [LARGE SCALE GENOMIC DNA]</scope>
    <source>
        <strain evidence="6 7">LMG 29542</strain>
    </source>
</reference>
<dbReference type="PANTHER" id="PTHR43235:SF1">
    <property type="entry name" value="GLUTAMINE AMIDOTRANSFERASE PB2B2.05-RELATED"/>
    <property type="match status" value="1"/>
</dbReference>
<dbReference type="FunFam" id="3.40.50.880:FF:000030">
    <property type="entry name" value="Gamma-glutamyl-gamma-aminobutyrate hydrolase PuuD"/>
    <property type="match status" value="1"/>
</dbReference>
<evidence type="ECO:0000313" key="7">
    <source>
        <dbReference type="Proteomes" id="UP000494363"/>
    </source>
</evidence>
<accession>A0A6J5DVU2</accession>
<dbReference type="AlphaFoldDB" id="A0A6J5DVU2"/>
<evidence type="ECO:0000256" key="2">
    <source>
        <dbReference type="ARBA" id="ARBA00052718"/>
    </source>
</evidence>
<dbReference type="CDD" id="cd01745">
    <property type="entry name" value="GATase1_2"/>
    <property type="match status" value="1"/>
</dbReference>
<dbReference type="GO" id="GO:0033969">
    <property type="term" value="F:gamma-glutamyl-gamma-aminobutyrate hydrolase activity"/>
    <property type="evidence" value="ECO:0007669"/>
    <property type="project" value="UniProtKB-EC"/>
</dbReference>
<dbReference type="EC" id="3.5.1.94" evidence="5"/>
<comment type="pathway">
    <text evidence="4">Amine and polyamine degradation; putrescine degradation; 4-aminobutanoate from putrescine: step 4/4.</text>
</comment>
<name>A0A6J5DVU2_9BURK</name>
<evidence type="ECO:0000256" key="1">
    <source>
        <dbReference type="ARBA" id="ARBA00011083"/>
    </source>
</evidence>
<evidence type="ECO:0000313" key="6">
    <source>
        <dbReference type="EMBL" id="CAB3757005.1"/>
    </source>
</evidence>
<evidence type="ECO:0000256" key="5">
    <source>
        <dbReference type="ARBA" id="ARBA00066788"/>
    </source>
</evidence>
<sequence length="264" mass="27855">MQTKPLIGVSADRTMIGAHPSHIAGEKYLVAVVDGAHALAVMLPALGYRQPAADIIATVDGLLFTGSYSNIEPHRYNGPPSAAGTLHDAARDATTLPLLRAAVDAAVPVLAICRGFQEMNVVFGGTLHQNVHTVQGRDDHRESKDDDLDTQYGPSHALHVVPGGLLARLASGAPTVHVNSLHAQGVERLGDGLTVEARAPDGLIEAVSVTHASTFALGVQWHPEWKFATDPLSRAIFRAFGDACHDRLRIRTGTGVADGSLVNS</sequence>
<dbReference type="GO" id="GO:0006598">
    <property type="term" value="P:polyamine catabolic process"/>
    <property type="evidence" value="ECO:0007669"/>
    <property type="project" value="TreeGrafter"/>
</dbReference>
<dbReference type="InterPro" id="IPR011697">
    <property type="entry name" value="Peptidase_C26"/>
</dbReference>
<dbReference type="SUPFAM" id="SSF52317">
    <property type="entry name" value="Class I glutamine amidotransferase-like"/>
    <property type="match status" value="1"/>
</dbReference>
<dbReference type="InterPro" id="IPR029062">
    <property type="entry name" value="Class_I_gatase-like"/>
</dbReference>
<comment type="similarity">
    <text evidence="1">Belongs to the peptidase C26 family.</text>
</comment>
<dbReference type="RefSeq" id="WP_175227219.1">
    <property type="nucleotide sequence ID" value="NZ_CADIKH010000012.1"/>
</dbReference>
<dbReference type="Gene3D" id="3.40.50.880">
    <property type="match status" value="1"/>
</dbReference>
<dbReference type="PROSITE" id="PS51273">
    <property type="entry name" value="GATASE_TYPE_1"/>
    <property type="match status" value="1"/>
</dbReference>
<protein>
    <recommendedName>
        <fullName evidence="5">gamma-glutamyl-gamma-aminobutyrate hydrolase</fullName>
        <ecNumber evidence="5">3.5.1.94</ecNumber>
    </recommendedName>
</protein>
<dbReference type="PANTHER" id="PTHR43235">
    <property type="entry name" value="GLUTAMINE AMIDOTRANSFERASE PB2B2.05-RELATED"/>
    <property type="match status" value="1"/>
</dbReference>
<dbReference type="GO" id="GO:0005829">
    <property type="term" value="C:cytosol"/>
    <property type="evidence" value="ECO:0007669"/>
    <property type="project" value="TreeGrafter"/>
</dbReference>
<dbReference type="Pfam" id="PF07722">
    <property type="entry name" value="Peptidase_C26"/>
    <property type="match status" value="1"/>
</dbReference>
<keyword evidence="7" id="KW-1185">Reference proteome</keyword>